<dbReference type="InParanoid" id="A0A0R0KWB5"/>
<dbReference type="InterPro" id="IPR057135">
    <property type="entry name" value="At4g27190-like_LRR"/>
</dbReference>
<dbReference type="OMA" id="PPRICKL"/>
<evidence type="ECO:0000313" key="8">
    <source>
        <dbReference type="EMBL" id="KRH69474.1"/>
    </source>
</evidence>
<dbReference type="InterPro" id="IPR056789">
    <property type="entry name" value="LRR_R13L1-DRL21"/>
</dbReference>
<evidence type="ECO:0000256" key="2">
    <source>
        <dbReference type="ARBA" id="ARBA00022737"/>
    </source>
</evidence>
<dbReference type="InterPro" id="IPR042197">
    <property type="entry name" value="Apaf_helical"/>
</dbReference>
<dbReference type="PaxDb" id="3847-GLYMA02G03441.1"/>
<proteinExistence type="predicted"/>
<protein>
    <submittedName>
        <fullName evidence="8 9">Uncharacterized protein</fullName>
    </submittedName>
</protein>
<dbReference type="AlphaFoldDB" id="A0A0R0KWB5"/>
<feature type="domain" description="Disease resistance protein At4g27190-like leucine-rich repeats" evidence="5">
    <location>
        <begin position="621"/>
        <end position="727"/>
    </location>
</feature>
<evidence type="ECO:0000259" key="6">
    <source>
        <dbReference type="Pfam" id="PF23559"/>
    </source>
</evidence>
<dbReference type="SUPFAM" id="SSF52540">
    <property type="entry name" value="P-loop containing nucleoside triphosphate hydrolases"/>
    <property type="match status" value="1"/>
</dbReference>
<dbReference type="Proteomes" id="UP000008827">
    <property type="component" value="Chromosome 2"/>
</dbReference>
<evidence type="ECO:0000256" key="1">
    <source>
        <dbReference type="ARBA" id="ARBA00022614"/>
    </source>
</evidence>
<dbReference type="Gene3D" id="3.40.50.300">
    <property type="entry name" value="P-loop containing nucleotide triphosphate hydrolases"/>
    <property type="match status" value="1"/>
</dbReference>
<dbReference type="PRINTS" id="PR00364">
    <property type="entry name" value="DISEASERSIST"/>
</dbReference>
<gene>
    <name evidence="8" type="ORF">GLYMA_02G030000</name>
</gene>
<dbReference type="InterPro" id="IPR002182">
    <property type="entry name" value="NB-ARC"/>
</dbReference>
<feature type="domain" description="R13L1/DRL21-like LRR repeat region" evidence="7">
    <location>
        <begin position="473"/>
        <end position="580"/>
    </location>
</feature>
<dbReference type="Pfam" id="PF23247">
    <property type="entry name" value="LRR_RPS2"/>
    <property type="match status" value="1"/>
</dbReference>
<dbReference type="GO" id="GO:0098542">
    <property type="term" value="P:defense response to other organism"/>
    <property type="evidence" value="ECO:0000318"/>
    <property type="project" value="GO_Central"/>
</dbReference>
<name>A0A0R0KWB5_SOYBN</name>
<evidence type="ECO:0000259" key="5">
    <source>
        <dbReference type="Pfam" id="PF23247"/>
    </source>
</evidence>
<dbReference type="Gene3D" id="3.80.10.10">
    <property type="entry name" value="Ribonuclease Inhibitor"/>
    <property type="match status" value="2"/>
</dbReference>
<dbReference type="GO" id="GO:0043531">
    <property type="term" value="F:ADP binding"/>
    <property type="evidence" value="ECO:0007669"/>
    <property type="project" value="InterPro"/>
</dbReference>
<accession>A0A0R0KWB5</accession>
<keyword evidence="1" id="KW-0433">Leucine-rich repeat</keyword>
<keyword evidence="10" id="KW-1185">Reference proteome</keyword>
<feature type="domain" description="Disease resistance protein winged helix" evidence="6">
    <location>
        <begin position="342"/>
        <end position="379"/>
    </location>
</feature>
<dbReference type="OrthoDB" id="1429443at2759"/>
<keyword evidence="3" id="KW-0611">Plant defense</keyword>
<dbReference type="Pfam" id="PF00931">
    <property type="entry name" value="NB-ARC"/>
    <property type="match status" value="1"/>
</dbReference>
<dbReference type="Gene3D" id="1.10.8.430">
    <property type="entry name" value="Helical domain of apoptotic protease-activating factors"/>
    <property type="match status" value="1"/>
</dbReference>
<dbReference type="Pfam" id="PF23559">
    <property type="entry name" value="WHD_DRP"/>
    <property type="match status" value="1"/>
</dbReference>
<evidence type="ECO:0000256" key="3">
    <source>
        <dbReference type="ARBA" id="ARBA00022821"/>
    </source>
</evidence>
<reference evidence="9" key="2">
    <citation type="submission" date="2018-02" db="UniProtKB">
        <authorList>
            <consortium name="EnsemblPlants"/>
        </authorList>
    </citation>
    <scope>IDENTIFICATION</scope>
    <source>
        <strain evidence="9">Williams 82</strain>
    </source>
</reference>
<evidence type="ECO:0000259" key="7">
    <source>
        <dbReference type="Pfam" id="PF25019"/>
    </source>
</evidence>
<dbReference type="Pfam" id="PF25019">
    <property type="entry name" value="LRR_R13L1-DRL21"/>
    <property type="match status" value="1"/>
</dbReference>
<feature type="domain" description="NB-ARC" evidence="4">
    <location>
        <begin position="146"/>
        <end position="282"/>
    </location>
</feature>
<reference evidence="8" key="3">
    <citation type="submission" date="2018-07" db="EMBL/GenBank/DDBJ databases">
        <title>WGS assembly of Glycine max.</title>
        <authorList>
            <person name="Schmutz J."/>
            <person name="Cannon S."/>
            <person name="Schlueter J."/>
            <person name="Ma J."/>
            <person name="Mitros T."/>
            <person name="Nelson W."/>
            <person name="Hyten D."/>
            <person name="Song Q."/>
            <person name="Thelen J."/>
            <person name="Cheng J."/>
            <person name="Xu D."/>
            <person name="Hellsten U."/>
            <person name="May G."/>
            <person name="Yu Y."/>
            <person name="Sakurai T."/>
            <person name="Umezawa T."/>
            <person name="Bhattacharyya M."/>
            <person name="Sandhu D."/>
            <person name="Valliyodan B."/>
            <person name="Lindquist E."/>
            <person name="Peto M."/>
            <person name="Grant D."/>
            <person name="Shu S."/>
            <person name="Goodstein D."/>
            <person name="Barry K."/>
            <person name="Futrell-Griggs M."/>
            <person name="Abernathy B."/>
            <person name="Du J."/>
            <person name="Tian Z."/>
            <person name="Zhu L."/>
            <person name="Gill N."/>
            <person name="Joshi T."/>
            <person name="Libault M."/>
            <person name="Sethuraman A."/>
            <person name="Zhang X."/>
            <person name="Shinozaki K."/>
            <person name="Nguyen H."/>
            <person name="Wing R."/>
            <person name="Cregan P."/>
            <person name="Specht J."/>
            <person name="Grimwood J."/>
            <person name="Rokhsar D."/>
            <person name="Stacey G."/>
            <person name="Shoemaker R."/>
            <person name="Jackson S."/>
        </authorList>
    </citation>
    <scope>NUCLEOTIDE SEQUENCE</scope>
    <source>
        <tissue evidence="8">Callus</tissue>
    </source>
</reference>
<dbReference type="SUPFAM" id="SSF52058">
    <property type="entry name" value="L domain-like"/>
    <property type="match status" value="1"/>
</dbReference>
<dbReference type="InterPro" id="IPR032675">
    <property type="entry name" value="LRR_dom_sf"/>
</dbReference>
<evidence type="ECO:0000313" key="9">
    <source>
        <dbReference type="EnsemblPlants" id="KRH69474"/>
    </source>
</evidence>
<dbReference type="InterPro" id="IPR058922">
    <property type="entry name" value="WHD_DRP"/>
</dbReference>
<dbReference type="EMBL" id="CM000835">
    <property type="protein sequence ID" value="KRH69474.1"/>
    <property type="molecule type" value="Genomic_DNA"/>
</dbReference>
<sequence>MAGAVLEIAHENLKSCTTMIRDQRDDGLLLGFDGDMEMFDSLFTAIKPYSQKVKDSVYELDDILDYWVNQVLRLKHQEVKSNLLVKLQSSFLLSLHPKRTNLHLIETVPERNEVNEWRETTSLSDGPQVYGRKHDTNIIDLLGYPIVGQGGLGKTTLAQLIFNHGMVVNHFESRIWAYVSENFDLMRVTKDIIEAASGCVCENLDIGLLQRKLQDLLQRKGYLLVLDDWLKPILACGGKGASILVTTRSSKVAIVMGTMPPHELSMLSHNACWELFKHQAFVSNEVQEVGLERIGKEIVKKCGGVPLAAKVLGGLLHFNKDKTKWQYISESTLCQTMSYCAIFPKDEIIRKQELIEFWMANGFISSNEILDAEDVGHGCCITNDNDVTTLSERIHHISDHSWRSKSDSIQLHQVKSLRAYILPPYRYNTAKLSPHLSLNGCNSLSSLPPQIGKLASLSLTMFFVGKEEGLCMAELKLLKLKGDLHIKHLEKVKSVMDASKASMSKCELQESVQEILEVLQLDAQQLQRLSIVGYNGVHFPQWMSSSPSLKYLELEDRKVCSQLPELGKLLFLKTMHVYNMIHVKHLFEESYDGGVVFMAIENLSLEKLPNLTRLSRDDGENMFPHLSKLEITECPKLSVGFQGLTCLQDLWIVSCKEVEGLHEALQHITNLKKLRLESLPNLEFLPDCIGNLPLLRQLHIWNCDKLTCLPPSLSLLSSLKELMIWGCHPELEKRCEKEMGEDWPKIAHVPCVEVISWRQ</sequence>
<dbReference type="PANTHER" id="PTHR36766:SF42">
    <property type="entry name" value="NB-ARC DOMAIN DISEASE RESISTANCE PROTEIN"/>
    <property type="match status" value="1"/>
</dbReference>
<evidence type="ECO:0000313" key="10">
    <source>
        <dbReference type="Proteomes" id="UP000008827"/>
    </source>
</evidence>
<dbReference type="Gramene" id="KRH69474">
    <property type="protein sequence ID" value="KRH69474"/>
    <property type="gene ID" value="GLYMA_02G030000"/>
</dbReference>
<dbReference type="PANTHER" id="PTHR36766">
    <property type="entry name" value="PLANT BROAD-SPECTRUM MILDEW RESISTANCE PROTEIN RPW8"/>
    <property type="match status" value="1"/>
</dbReference>
<reference evidence="8 9" key="1">
    <citation type="journal article" date="2010" name="Nature">
        <title>Genome sequence of the palaeopolyploid soybean.</title>
        <authorList>
            <person name="Schmutz J."/>
            <person name="Cannon S.B."/>
            <person name="Schlueter J."/>
            <person name="Ma J."/>
            <person name="Mitros T."/>
            <person name="Nelson W."/>
            <person name="Hyten D.L."/>
            <person name="Song Q."/>
            <person name="Thelen J.J."/>
            <person name="Cheng J."/>
            <person name="Xu D."/>
            <person name="Hellsten U."/>
            <person name="May G.D."/>
            <person name="Yu Y."/>
            <person name="Sakurai T."/>
            <person name="Umezawa T."/>
            <person name="Bhattacharyya M.K."/>
            <person name="Sandhu D."/>
            <person name="Valliyodan B."/>
            <person name="Lindquist E."/>
            <person name="Peto M."/>
            <person name="Grant D."/>
            <person name="Shu S."/>
            <person name="Goodstein D."/>
            <person name="Barry K."/>
            <person name="Futrell-Griggs M."/>
            <person name="Abernathy B."/>
            <person name="Du J."/>
            <person name="Tian Z."/>
            <person name="Zhu L."/>
            <person name="Gill N."/>
            <person name="Joshi T."/>
            <person name="Libault M."/>
            <person name="Sethuraman A."/>
            <person name="Zhang X.-C."/>
            <person name="Shinozaki K."/>
            <person name="Nguyen H.T."/>
            <person name="Wing R.A."/>
            <person name="Cregan P."/>
            <person name="Specht J."/>
            <person name="Grimwood J."/>
            <person name="Rokhsar D."/>
            <person name="Stacey G."/>
            <person name="Shoemaker R.C."/>
            <person name="Jackson S.A."/>
        </authorList>
    </citation>
    <scope>NUCLEOTIDE SEQUENCE [LARGE SCALE GENOMIC DNA]</scope>
    <source>
        <strain evidence="9">cv. Williams 82</strain>
        <tissue evidence="8">Callus</tissue>
    </source>
</reference>
<dbReference type="EnsemblPlants" id="KRH69474">
    <property type="protein sequence ID" value="KRH69474"/>
    <property type="gene ID" value="GLYMA_02G030000"/>
</dbReference>
<dbReference type="InterPro" id="IPR027417">
    <property type="entry name" value="P-loop_NTPase"/>
</dbReference>
<organism evidence="8">
    <name type="scientific">Glycine max</name>
    <name type="common">Soybean</name>
    <name type="synonym">Glycine hispida</name>
    <dbReference type="NCBI Taxonomy" id="3847"/>
    <lineage>
        <taxon>Eukaryota</taxon>
        <taxon>Viridiplantae</taxon>
        <taxon>Streptophyta</taxon>
        <taxon>Embryophyta</taxon>
        <taxon>Tracheophyta</taxon>
        <taxon>Spermatophyta</taxon>
        <taxon>Magnoliopsida</taxon>
        <taxon>eudicotyledons</taxon>
        <taxon>Gunneridae</taxon>
        <taxon>Pentapetalae</taxon>
        <taxon>rosids</taxon>
        <taxon>fabids</taxon>
        <taxon>Fabales</taxon>
        <taxon>Fabaceae</taxon>
        <taxon>Papilionoideae</taxon>
        <taxon>50 kb inversion clade</taxon>
        <taxon>NPAAA clade</taxon>
        <taxon>indigoferoid/millettioid clade</taxon>
        <taxon>Phaseoleae</taxon>
        <taxon>Glycine</taxon>
        <taxon>Glycine subgen. Soja</taxon>
    </lineage>
</organism>
<keyword evidence="2" id="KW-0677">Repeat</keyword>
<evidence type="ECO:0000259" key="4">
    <source>
        <dbReference type="Pfam" id="PF00931"/>
    </source>
</evidence>